<name>A0A074LV19_9BACL</name>
<dbReference type="Gene3D" id="1.10.287.950">
    <property type="entry name" value="Methyl-accepting chemotaxis protein"/>
    <property type="match status" value="1"/>
</dbReference>
<dbReference type="PROSITE" id="PS50111">
    <property type="entry name" value="CHEMOTAXIS_TRANSDUC_2"/>
    <property type="match status" value="1"/>
</dbReference>
<dbReference type="PROSITE" id="PS50885">
    <property type="entry name" value="HAMP"/>
    <property type="match status" value="1"/>
</dbReference>
<gene>
    <name evidence="10" type="ORF">EL26_01960</name>
</gene>
<keyword evidence="2" id="KW-1003">Cell membrane</keyword>
<dbReference type="PANTHER" id="PTHR32089">
    <property type="entry name" value="METHYL-ACCEPTING CHEMOTAXIS PROTEIN MCPB"/>
    <property type="match status" value="1"/>
</dbReference>
<evidence type="ECO:0000256" key="5">
    <source>
        <dbReference type="ARBA" id="ARBA00029447"/>
    </source>
</evidence>
<dbReference type="CDD" id="cd19411">
    <property type="entry name" value="MCP2201-like_sensor"/>
    <property type="match status" value="1"/>
</dbReference>
<keyword evidence="7" id="KW-1133">Transmembrane helix</keyword>
<comment type="subcellular location">
    <subcellularLocation>
        <location evidence="1">Cell membrane</location>
    </subcellularLocation>
</comment>
<accession>A0A074LV19</accession>
<dbReference type="Pfam" id="PF12729">
    <property type="entry name" value="4HB_MCP_1"/>
    <property type="match status" value="1"/>
</dbReference>
<feature type="domain" description="Methyl-accepting transducer" evidence="8">
    <location>
        <begin position="282"/>
        <end position="518"/>
    </location>
</feature>
<sequence>MFLRNLKLVSKLWVLIGIALLFLAGTGVVNAVYTNQMSADSQEMYDDRLIPIQMTDQILLNSRASDTYLVELNFQTDSAQADKLIETIQNLSKSNDQLLQQYKASQLLPEEAKLLTTYDSQVTAFRANRNLYLQKIQAGDKGAYQFFLEQLRPQRESLNSTLEALKALNVKSAEDLHQKSSDDAAASSRYSLALLVTALVLLAVIGFMIARSVTKPIHSLQALMAKAREGDLTVQGTYRSKDEIGLLTTDFNEMMSGFKHVVLTLQETSVTLASSAEQLTATTNQTSISTQEITNAIQDMSQGAEVQMRGAEETNLTMRQMSEGLQRVAESANLATESSAVATRESESGTAAVHNAVEQMTSIKQTVGTSAVLVQELTERSQEVGQVVEVITEIANQVNLLALNAAIEAARAGEHGKGFSVVADEVRQLAEQSREAATSIHSIIEQMQHNTDQAVVAMQAGTEEVEKGMQAVSQAGESFARILSMTQEVAMQIEEVSASVEEMSAGSEEISSSVDYMADIANQSAQNSQMVVAASQEQLASIEEVASSTEQLSHLAVELQSMIAKFKV</sequence>
<dbReference type="InterPro" id="IPR047347">
    <property type="entry name" value="YvaQ-like_sensor"/>
</dbReference>
<dbReference type="Pfam" id="PF00672">
    <property type="entry name" value="HAMP"/>
    <property type="match status" value="1"/>
</dbReference>
<organism evidence="10 11">
    <name type="scientific">Tumebacillus flagellatus</name>
    <dbReference type="NCBI Taxonomy" id="1157490"/>
    <lineage>
        <taxon>Bacteria</taxon>
        <taxon>Bacillati</taxon>
        <taxon>Bacillota</taxon>
        <taxon>Bacilli</taxon>
        <taxon>Bacillales</taxon>
        <taxon>Alicyclobacillaceae</taxon>
        <taxon>Tumebacillus</taxon>
    </lineage>
</organism>
<evidence type="ECO:0000256" key="3">
    <source>
        <dbReference type="ARBA" id="ARBA00023136"/>
    </source>
</evidence>
<dbReference type="SMART" id="SM00304">
    <property type="entry name" value="HAMP"/>
    <property type="match status" value="1"/>
</dbReference>
<evidence type="ECO:0000259" key="8">
    <source>
        <dbReference type="PROSITE" id="PS50111"/>
    </source>
</evidence>
<keyword evidence="3 7" id="KW-0472">Membrane</keyword>
<proteinExistence type="inferred from homology"/>
<protein>
    <recommendedName>
        <fullName evidence="12">Chemotaxis protein</fullName>
    </recommendedName>
</protein>
<dbReference type="InterPro" id="IPR004089">
    <property type="entry name" value="MCPsignal_dom"/>
</dbReference>
<evidence type="ECO:0000256" key="4">
    <source>
        <dbReference type="ARBA" id="ARBA00023224"/>
    </source>
</evidence>
<evidence type="ECO:0000313" key="11">
    <source>
        <dbReference type="Proteomes" id="UP000027931"/>
    </source>
</evidence>
<keyword evidence="4 6" id="KW-0807">Transducer</keyword>
<dbReference type="PANTHER" id="PTHR32089:SF112">
    <property type="entry name" value="LYSOZYME-LIKE PROTEIN-RELATED"/>
    <property type="match status" value="1"/>
</dbReference>
<evidence type="ECO:0000256" key="1">
    <source>
        <dbReference type="ARBA" id="ARBA00004236"/>
    </source>
</evidence>
<dbReference type="Proteomes" id="UP000027931">
    <property type="component" value="Unassembled WGS sequence"/>
</dbReference>
<dbReference type="STRING" id="1157490.EL26_01960"/>
<dbReference type="OrthoDB" id="2379189at2"/>
<dbReference type="GO" id="GO:0005886">
    <property type="term" value="C:plasma membrane"/>
    <property type="evidence" value="ECO:0007669"/>
    <property type="project" value="UniProtKB-SubCell"/>
</dbReference>
<reference evidence="10 11" key="1">
    <citation type="journal article" date="2013" name="Int. J. Syst. Evol. Microbiol.">
        <title>Tumebacillus flagellatus sp. nov., an alpha-amylase/pullulanase-producing bacterium isolated from cassava wastewater.</title>
        <authorList>
            <person name="Wang Q."/>
            <person name="Xie N."/>
            <person name="Qin Y."/>
            <person name="Shen N."/>
            <person name="Zhu J."/>
            <person name="Mi H."/>
            <person name="Huang R."/>
        </authorList>
    </citation>
    <scope>NUCLEOTIDE SEQUENCE [LARGE SCALE GENOMIC DNA]</scope>
    <source>
        <strain evidence="10 11">GST4</strain>
    </source>
</reference>
<dbReference type="eggNOG" id="COG0840">
    <property type="taxonomic scope" value="Bacteria"/>
</dbReference>
<evidence type="ECO:0008006" key="12">
    <source>
        <dbReference type="Google" id="ProtNLM"/>
    </source>
</evidence>
<dbReference type="SUPFAM" id="SSF58104">
    <property type="entry name" value="Methyl-accepting chemotaxis protein (MCP) signaling domain"/>
    <property type="match status" value="1"/>
</dbReference>
<comment type="similarity">
    <text evidence="5">Belongs to the methyl-accepting chemotaxis (MCP) protein family.</text>
</comment>
<feature type="domain" description="HAMP" evidence="9">
    <location>
        <begin position="211"/>
        <end position="263"/>
    </location>
</feature>
<evidence type="ECO:0000259" key="9">
    <source>
        <dbReference type="PROSITE" id="PS50885"/>
    </source>
</evidence>
<evidence type="ECO:0000256" key="7">
    <source>
        <dbReference type="SAM" id="Phobius"/>
    </source>
</evidence>
<keyword evidence="11" id="KW-1185">Reference proteome</keyword>
<dbReference type="CDD" id="cd06225">
    <property type="entry name" value="HAMP"/>
    <property type="match status" value="1"/>
</dbReference>
<dbReference type="Pfam" id="PF00015">
    <property type="entry name" value="MCPsignal"/>
    <property type="match status" value="1"/>
</dbReference>
<dbReference type="PRINTS" id="PR00260">
    <property type="entry name" value="CHEMTRNSDUCR"/>
</dbReference>
<evidence type="ECO:0000256" key="6">
    <source>
        <dbReference type="PROSITE-ProRule" id="PRU00284"/>
    </source>
</evidence>
<keyword evidence="7" id="KW-0812">Transmembrane</keyword>
<dbReference type="CDD" id="cd11386">
    <property type="entry name" value="MCP_signal"/>
    <property type="match status" value="1"/>
</dbReference>
<dbReference type="GO" id="GO:0006935">
    <property type="term" value="P:chemotaxis"/>
    <property type="evidence" value="ECO:0007669"/>
    <property type="project" value="InterPro"/>
</dbReference>
<dbReference type="GO" id="GO:0004888">
    <property type="term" value="F:transmembrane signaling receptor activity"/>
    <property type="evidence" value="ECO:0007669"/>
    <property type="project" value="InterPro"/>
</dbReference>
<dbReference type="AlphaFoldDB" id="A0A074LV19"/>
<dbReference type="InterPro" id="IPR024478">
    <property type="entry name" value="HlyB_4HB_MCP"/>
</dbReference>
<dbReference type="SMART" id="SM00283">
    <property type="entry name" value="MA"/>
    <property type="match status" value="1"/>
</dbReference>
<evidence type="ECO:0000256" key="2">
    <source>
        <dbReference type="ARBA" id="ARBA00022475"/>
    </source>
</evidence>
<evidence type="ECO:0000313" key="10">
    <source>
        <dbReference type="EMBL" id="KEO84799.1"/>
    </source>
</evidence>
<dbReference type="Gene3D" id="6.10.340.10">
    <property type="match status" value="1"/>
</dbReference>
<comment type="caution">
    <text evidence="10">The sequence shown here is derived from an EMBL/GenBank/DDBJ whole genome shotgun (WGS) entry which is preliminary data.</text>
</comment>
<dbReference type="EMBL" id="JMIR01000002">
    <property type="protein sequence ID" value="KEO84799.1"/>
    <property type="molecule type" value="Genomic_DNA"/>
</dbReference>
<feature type="transmembrane region" description="Helical" evidence="7">
    <location>
        <begin position="190"/>
        <end position="210"/>
    </location>
</feature>
<dbReference type="GO" id="GO:0007165">
    <property type="term" value="P:signal transduction"/>
    <property type="evidence" value="ECO:0007669"/>
    <property type="project" value="UniProtKB-KW"/>
</dbReference>
<dbReference type="RefSeq" id="WP_038083898.1">
    <property type="nucleotide sequence ID" value="NZ_JMIR01000002.1"/>
</dbReference>
<dbReference type="InterPro" id="IPR003660">
    <property type="entry name" value="HAMP_dom"/>
</dbReference>
<dbReference type="InterPro" id="IPR004090">
    <property type="entry name" value="Chemotax_Me-accpt_rcpt"/>
</dbReference>